<evidence type="ECO:0000259" key="3">
    <source>
        <dbReference type="Pfam" id="PF00656"/>
    </source>
</evidence>
<keyword evidence="2" id="KW-1133">Transmembrane helix</keyword>
<dbReference type="Gene3D" id="3.40.50.1460">
    <property type="match status" value="2"/>
</dbReference>
<reference evidence="4" key="1">
    <citation type="submission" date="2019-02" db="EMBL/GenBank/DDBJ databases">
        <authorList>
            <person name="Gruber-Vodicka R. H."/>
            <person name="Seah K. B. B."/>
        </authorList>
    </citation>
    <scope>NUCLEOTIDE SEQUENCE</scope>
    <source>
        <strain evidence="4">BECK_BZ15</strain>
    </source>
</reference>
<gene>
    <name evidence="4" type="ORF">BECKFW1821A_GA0114235_104814</name>
</gene>
<dbReference type="PANTHER" id="PTHR48104:SF30">
    <property type="entry name" value="METACASPASE-1"/>
    <property type="match status" value="1"/>
</dbReference>
<sequence>MNEKTDIFRKTGTREKAITQWIVSVLFLSIFLPVPFSAVRADLGPAAILDDCPLVSDPIAVSDFPSPGYYQPYLQAAVDGLLAGETTRTIEDRRRLAADFIRNYCGLKRFPDNKIPSAVTALFTEELVRRLIGLGLVESVPEAEKARLLSAGVALGVLKEDDPLRVEAIREQSIIALKRNLADGEFRDAASAFGDLVRMIREQVEPENPNDGKQPAVVLNTLSALLKGEKIDLRAAAREFPLAFHEPLFSFSAFKDLNALENTCASGSPSAGKKRALLIGNKNYRKSPLSGPHNDIQLLKSALESRGFKDDDGDKKDGSDEKKDNGENKNITLLKDATRREMIAAMDGLARDAGCGDFVLLHFSGHAGEINTWGRGLPGWEIGLLGVDHREDSPRAILGAEISQWITAIRNRRGSVVVVIDASHAAGLSLRRFQDLAQSIRSTDWSARVPEGATKDNPLEIRDRIDRRKQLDSILPLGARSGEFAALYGADRVSHAGEEKSSTGANTQSFGFFSYALARSLYDGQEATIAEISQSIARKYQSSGLFGRPMFEASDSELGFGALSKGAEELELTLISPSPDKEDVDCGEDKECREKMRGVAPVAVINESEIELIARLTKPERYNAVLVEKTPVTPDETGRFETKITLEDGENTVLISGVRHGGQMDTKKLTFHYHPDLGLLLSEGERYALVIGIKDYQDDAHFPDLGTPIEDAKAVAEVLGEKYGFRLKLDSDEGNGEKSSTELLMTNAGERKIKATLTRLRDKLTKNDSLLIYFAGHGVINKTTEEAFWIAADSESGEEYTYISSSFLNSQLQQMQARKVLVVADSCYSGKMLRSASEEGPSDEKQENRENVLLKSAAVRSRILISSGGVEPVLDGGGGKHSIFARAFLNGLKQSEHDRFESHELFWKGIRDPVHGQTNQEPQHTKLYGSKHQGGDFVFSREE</sequence>
<dbReference type="Pfam" id="PF00656">
    <property type="entry name" value="Peptidase_C14"/>
    <property type="match status" value="2"/>
</dbReference>
<dbReference type="GO" id="GO:0005737">
    <property type="term" value="C:cytoplasm"/>
    <property type="evidence" value="ECO:0007669"/>
    <property type="project" value="TreeGrafter"/>
</dbReference>
<feature type="compositionally biased region" description="Basic and acidic residues" evidence="1">
    <location>
        <begin position="307"/>
        <end position="327"/>
    </location>
</feature>
<proteinExistence type="predicted"/>
<dbReference type="AlphaFoldDB" id="A0A450SLN8"/>
<keyword evidence="2" id="KW-0812">Transmembrane</keyword>
<feature type="transmembrane region" description="Helical" evidence="2">
    <location>
        <begin position="21"/>
        <end position="39"/>
    </location>
</feature>
<evidence type="ECO:0000256" key="2">
    <source>
        <dbReference type="SAM" id="Phobius"/>
    </source>
</evidence>
<dbReference type="SUPFAM" id="SSF52129">
    <property type="entry name" value="Caspase-like"/>
    <property type="match status" value="2"/>
</dbReference>
<feature type="domain" description="Peptidase C14 caspase" evidence="3">
    <location>
        <begin position="686"/>
        <end position="924"/>
    </location>
</feature>
<dbReference type="GO" id="GO:0004197">
    <property type="term" value="F:cysteine-type endopeptidase activity"/>
    <property type="evidence" value="ECO:0007669"/>
    <property type="project" value="InterPro"/>
</dbReference>
<evidence type="ECO:0000256" key="1">
    <source>
        <dbReference type="SAM" id="MobiDB-lite"/>
    </source>
</evidence>
<accession>A0A450SLN8</accession>
<dbReference type="InterPro" id="IPR029030">
    <property type="entry name" value="Caspase-like_dom_sf"/>
</dbReference>
<dbReference type="EMBL" id="CAADEW010000048">
    <property type="protein sequence ID" value="VFJ54562.1"/>
    <property type="molecule type" value="Genomic_DNA"/>
</dbReference>
<organism evidence="4">
    <name type="scientific">Candidatus Kentrum sp. FW</name>
    <dbReference type="NCBI Taxonomy" id="2126338"/>
    <lineage>
        <taxon>Bacteria</taxon>
        <taxon>Pseudomonadati</taxon>
        <taxon>Pseudomonadota</taxon>
        <taxon>Gammaproteobacteria</taxon>
        <taxon>Candidatus Kentrum</taxon>
    </lineage>
</organism>
<feature type="domain" description="Peptidase C14 caspase" evidence="3">
    <location>
        <begin position="273"/>
        <end position="539"/>
    </location>
</feature>
<dbReference type="PANTHER" id="PTHR48104">
    <property type="entry name" value="METACASPASE-4"/>
    <property type="match status" value="1"/>
</dbReference>
<dbReference type="GO" id="GO:0006508">
    <property type="term" value="P:proteolysis"/>
    <property type="evidence" value="ECO:0007669"/>
    <property type="project" value="InterPro"/>
</dbReference>
<dbReference type="InterPro" id="IPR011600">
    <property type="entry name" value="Pept_C14_caspase"/>
</dbReference>
<feature type="region of interest" description="Disordered" evidence="1">
    <location>
        <begin position="307"/>
        <end position="329"/>
    </location>
</feature>
<dbReference type="InterPro" id="IPR050452">
    <property type="entry name" value="Metacaspase"/>
</dbReference>
<evidence type="ECO:0000313" key="4">
    <source>
        <dbReference type="EMBL" id="VFJ54562.1"/>
    </source>
</evidence>
<protein>
    <submittedName>
        <fullName evidence="4">Caspase domain-containing protein</fullName>
    </submittedName>
</protein>
<keyword evidence="2" id="KW-0472">Membrane</keyword>
<feature type="region of interest" description="Disordered" evidence="1">
    <location>
        <begin position="913"/>
        <end position="943"/>
    </location>
</feature>
<name>A0A450SLN8_9GAMM</name>